<dbReference type="AlphaFoldDB" id="G0U4M7"/>
<dbReference type="PROSITE" id="PS50103">
    <property type="entry name" value="ZF_C3H1"/>
    <property type="match status" value="1"/>
</dbReference>
<protein>
    <submittedName>
        <fullName evidence="5">Putative RNA binding protein</fullName>
    </submittedName>
</protein>
<keyword evidence="1" id="KW-0479">Metal-binding</keyword>
<organism evidence="5">
    <name type="scientific">Trypanosoma vivax (strain Y486)</name>
    <dbReference type="NCBI Taxonomy" id="1055687"/>
    <lineage>
        <taxon>Eukaryota</taxon>
        <taxon>Discoba</taxon>
        <taxon>Euglenozoa</taxon>
        <taxon>Kinetoplastea</taxon>
        <taxon>Metakinetoplastina</taxon>
        <taxon>Trypanosomatida</taxon>
        <taxon>Trypanosomatidae</taxon>
        <taxon>Trypanosoma</taxon>
        <taxon>Duttonella</taxon>
    </lineage>
</organism>
<dbReference type="InterPro" id="IPR013083">
    <property type="entry name" value="Znf_RING/FYVE/PHD"/>
</dbReference>
<dbReference type="Gene3D" id="3.30.40.10">
    <property type="entry name" value="Zinc/RING finger domain, C3HC4 (zinc finger)"/>
    <property type="match status" value="1"/>
</dbReference>
<gene>
    <name evidence="5" type="ORF">TVY486_1014340</name>
</gene>
<evidence type="ECO:0000259" key="4">
    <source>
        <dbReference type="PROSITE" id="PS50103"/>
    </source>
</evidence>
<evidence type="ECO:0000256" key="2">
    <source>
        <dbReference type="SAM" id="Coils"/>
    </source>
</evidence>
<dbReference type="OMA" id="YEQQMVQ"/>
<dbReference type="SUPFAM" id="SSF57850">
    <property type="entry name" value="RING/U-box"/>
    <property type="match status" value="1"/>
</dbReference>
<reference evidence="5" key="1">
    <citation type="journal article" date="2012" name="Proc. Natl. Acad. Sci. U.S.A.">
        <title>Antigenic diversity is generated by distinct evolutionary mechanisms in African trypanosome species.</title>
        <authorList>
            <person name="Jackson A.P."/>
            <person name="Berry A."/>
            <person name="Aslett M."/>
            <person name="Allison H.C."/>
            <person name="Burton P."/>
            <person name="Vavrova-Anderson J."/>
            <person name="Brown R."/>
            <person name="Browne H."/>
            <person name="Corton N."/>
            <person name="Hauser H."/>
            <person name="Gamble J."/>
            <person name="Gilderthorp R."/>
            <person name="Marcello L."/>
            <person name="McQuillan J."/>
            <person name="Otto T.D."/>
            <person name="Quail M.A."/>
            <person name="Sanders M.J."/>
            <person name="van Tonder A."/>
            <person name="Ginger M.L."/>
            <person name="Field M.C."/>
            <person name="Barry J.D."/>
            <person name="Hertz-Fowler C."/>
            <person name="Berriman M."/>
        </authorList>
    </citation>
    <scope>NUCLEOTIDE SEQUENCE</scope>
    <source>
        <strain evidence="5">Y486</strain>
    </source>
</reference>
<sequence length="284" mass="32209">MADRYAWGGGEAENIFPLSSGPLMSPVDAYHAAFDSIRELQNVLLPYERQVSLVLRQIESLTKIMHSLQQHYDVVVEERDYIKRSLDEAEQRIAEVQNLLQRYTAVSDPVVASDGYTYEREAITNYLNECKKVKNVPTSQQTGAELTMLLFPNRTFKRFLEQLMDARQVDVRGDKNNSNSHHHNTGSNISGNIPGGRGSMNGQKSNRGDGSSERLHPCVRVYGYCNYKDACTYALYPYDACLSHLKGKCRFRSQCHERHVDFRGPMNQSDGSGESRNISSRMNV</sequence>
<dbReference type="PANTHER" id="PTHR19851">
    <property type="entry name" value="OS02G0203500 PROTEIN"/>
    <property type="match status" value="1"/>
</dbReference>
<feature type="region of interest" description="Disordered" evidence="3">
    <location>
        <begin position="262"/>
        <end position="284"/>
    </location>
</feature>
<proteinExistence type="predicted"/>
<evidence type="ECO:0000313" key="5">
    <source>
        <dbReference type="EMBL" id="CCC52391.1"/>
    </source>
</evidence>
<evidence type="ECO:0000256" key="3">
    <source>
        <dbReference type="SAM" id="MobiDB-lite"/>
    </source>
</evidence>
<name>G0U4M7_TRYVY</name>
<feature type="compositionally biased region" description="Polar residues" evidence="3">
    <location>
        <begin position="266"/>
        <end position="284"/>
    </location>
</feature>
<dbReference type="EMBL" id="HE573026">
    <property type="protein sequence ID" value="CCC52391.1"/>
    <property type="molecule type" value="Genomic_DNA"/>
</dbReference>
<keyword evidence="1" id="KW-0862">Zinc</keyword>
<feature type="zinc finger region" description="C3H1-type" evidence="1">
    <location>
        <begin position="235"/>
        <end position="262"/>
    </location>
</feature>
<feature type="region of interest" description="Disordered" evidence="3">
    <location>
        <begin position="172"/>
        <end position="212"/>
    </location>
</feature>
<keyword evidence="2" id="KW-0175">Coiled coil</keyword>
<feature type="coiled-coil region" evidence="2">
    <location>
        <begin position="79"/>
        <end position="106"/>
    </location>
</feature>
<dbReference type="InterPro" id="IPR000571">
    <property type="entry name" value="Znf_CCCH"/>
</dbReference>
<dbReference type="GO" id="GO:0008270">
    <property type="term" value="F:zinc ion binding"/>
    <property type="evidence" value="ECO:0007669"/>
    <property type="project" value="UniProtKB-KW"/>
</dbReference>
<feature type="domain" description="C3H1-type" evidence="4">
    <location>
        <begin position="235"/>
        <end position="262"/>
    </location>
</feature>
<keyword evidence="1" id="KW-0863">Zinc-finger</keyword>
<dbReference type="VEuPathDB" id="TriTrypDB:TvY486_1014340"/>
<dbReference type="PANTHER" id="PTHR19851:SF7">
    <property type="entry name" value="F-BOX DOMAIN-CONTAINING PROTEIN"/>
    <property type="match status" value="1"/>
</dbReference>
<accession>G0U4M7</accession>
<evidence type="ECO:0000256" key="1">
    <source>
        <dbReference type="PROSITE-ProRule" id="PRU00723"/>
    </source>
</evidence>